<dbReference type="EMBL" id="SJPO01000013">
    <property type="protein sequence ID" value="TWT67004.1"/>
    <property type="molecule type" value="Genomic_DNA"/>
</dbReference>
<reference evidence="4 5" key="1">
    <citation type="submission" date="2019-02" db="EMBL/GenBank/DDBJ databases">
        <title>Deep-cultivation of Planctomycetes and their phenomic and genomic characterization uncovers novel biology.</title>
        <authorList>
            <person name="Wiegand S."/>
            <person name="Jogler M."/>
            <person name="Boedeker C."/>
            <person name="Pinto D."/>
            <person name="Vollmers J."/>
            <person name="Rivas-Marin E."/>
            <person name="Kohn T."/>
            <person name="Peeters S.H."/>
            <person name="Heuer A."/>
            <person name="Rast P."/>
            <person name="Oberbeckmann S."/>
            <person name="Bunk B."/>
            <person name="Jeske O."/>
            <person name="Meyerdierks A."/>
            <person name="Storesund J.E."/>
            <person name="Kallscheuer N."/>
            <person name="Luecker S."/>
            <person name="Lage O.M."/>
            <person name="Pohl T."/>
            <person name="Merkel B.J."/>
            <person name="Hornburger P."/>
            <person name="Mueller R.-W."/>
            <person name="Bruemmer F."/>
            <person name="Labrenz M."/>
            <person name="Spormann A.M."/>
            <person name="Op Den Camp H."/>
            <person name="Overmann J."/>
            <person name="Amann R."/>
            <person name="Jetten M.S.M."/>
            <person name="Mascher T."/>
            <person name="Medema M.H."/>
            <person name="Devos D.P."/>
            <person name="Kaster A.-K."/>
            <person name="Ovreas L."/>
            <person name="Rohde M."/>
            <person name="Galperin M.Y."/>
            <person name="Jogler C."/>
        </authorList>
    </citation>
    <scope>NUCLEOTIDE SEQUENCE [LARGE SCALE GENOMIC DNA]</scope>
    <source>
        <strain evidence="4 5">Pla123a</strain>
    </source>
</reference>
<evidence type="ECO:0000256" key="3">
    <source>
        <dbReference type="SAM" id="SignalP"/>
    </source>
</evidence>
<accession>A0A5C5XVS2</accession>
<keyword evidence="3" id="KW-0732">Signal</keyword>
<keyword evidence="1" id="KW-0175">Coiled coil</keyword>
<feature type="chain" id="PRO_5022820105" description="Periplasmic repressor CpxP" evidence="3">
    <location>
        <begin position="26"/>
        <end position="247"/>
    </location>
</feature>
<feature type="compositionally biased region" description="Gly residues" evidence="2">
    <location>
        <begin position="222"/>
        <end position="238"/>
    </location>
</feature>
<sequence precursor="true">MSWLNRAAVVSCGLALVALASQAVAQPGPGGPGGRGGFGRGMGGVGTLLMSDAVRDEIALDANQLEELQAMQAEIRDEMRERMQGRFQAFRDMSEEDRQTAMEEMRAEMQQVQADAEKRISGVLKAGQMERLKQIELQQQMQRGGSQALLMDSVAEKLGITPEQQEEMRAKAQEEQQKLQEQIQKLTQESRERVLSVLTDAQRAQLKELTGEQFDMPQPQFGRGGQRGANGRQRGPGGRQPAQAELE</sequence>
<keyword evidence="5" id="KW-1185">Reference proteome</keyword>
<dbReference type="Proteomes" id="UP000318478">
    <property type="component" value="Unassembled WGS sequence"/>
</dbReference>
<dbReference type="RefSeq" id="WP_197528190.1">
    <property type="nucleotide sequence ID" value="NZ_SJPO01000013.1"/>
</dbReference>
<gene>
    <name evidence="4" type="ORF">Pla123a_44330</name>
</gene>
<feature type="region of interest" description="Disordered" evidence="2">
    <location>
        <begin position="208"/>
        <end position="247"/>
    </location>
</feature>
<protein>
    <recommendedName>
        <fullName evidence="6">Periplasmic repressor CpxP</fullName>
    </recommendedName>
</protein>
<evidence type="ECO:0000313" key="5">
    <source>
        <dbReference type="Proteomes" id="UP000318478"/>
    </source>
</evidence>
<dbReference type="AlphaFoldDB" id="A0A5C5XVS2"/>
<organism evidence="4 5">
    <name type="scientific">Posidoniimonas polymericola</name>
    <dbReference type="NCBI Taxonomy" id="2528002"/>
    <lineage>
        <taxon>Bacteria</taxon>
        <taxon>Pseudomonadati</taxon>
        <taxon>Planctomycetota</taxon>
        <taxon>Planctomycetia</taxon>
        <taxon>Pirellulales</taxon>
        <taxon>Lacipirellulaceae</taxon>
        <taxon>Posidoniimonas</taxon>
    </lineage>
</organism>
<evidence type="ECO:0008006" key="6">
    <source>
        <dbReference type="Google" id="ProtNLM"/>
    </source>
</evidence>
<name>A0A5C5XVS2_9BACT</name>
<feature type="coiled-coil region" evidence="1">
    <location>
        <begin position="165"/>
        <end position="192"/>
    </location>
</feature>
<evidence type="ECO:0000256" key="2">
    <source>
        <dbReference type="SAM" id="MobiDB-lite"/>
    </source>
</evidence>
<proteinExistence type="predicted"/>
<comment type="caution">
    <text evidence="4">The sequence shown here is derived from an EMBL/GenBank/DDBJ whole genome shotgun (WGS) entry which is preliminary data.</text>
</comment>
<evidence type="ECO:0000256" key="1">
    <source>
        <dbReference type="SAM" id="Coils"/>
    </source>
</evidence>
<feature type="signal peptide" evidence="3">
    <location>
        <begin position="1"/>
        <end position="25"/>
    </location>
</feature>
<evidence type="ECO:0000313" key="4">
    <source>
        <dbReference type="EMBL" id="TWT67004.1"/>
    </source>
</evidence>